<dbReference type="EMBL" id="UINC01017779">
    <property type="protein sequence ID" value="SVA74098.1"/>
    <property type="molecule type" value="Genomic_DNA"/>
</dbReference>
<proteinExistence type="predicted"/>
<keyword evidence="1" id="KW-0472">Membrane</keyword>
<reference evidence="2" key="1">
    <citation type="submission" date="2018-05" db="EMBL/GenBank/DDBJ databases">
        <authorList>
            <person name="Lanie J.A."/>
            <person name="Ng W.-L."/>
            <person name="Kazmierczak K.M."/>
            <person name="Andrzejewski T.M."/>
            <person name="Davidsen T.M."/>
            <person name="Wayne K.J."/>
            <person name="Tettelin H."/>
            <person name="Glass J.I."/>
            <person name="Rusch D."/>
            <person name="Podicherti R."/>
            <person name="Tsui H.-C.T."/>
            <person name="Winkler M.E."/>
        </authorList>
    </citation>
    <scope>NUCLEOTIDE SEQUENCE</scope>
</reference>
<name>A0A381YAM7_9ZZZZ</name>
<keyword evidence="1" id="KW-1133">Transmembrane helix</keyword>
<dbReference type="SUPFAM" id="SSF81901">
    <property type="entry name" value="HCP-like"/>
    <property type="match status" value="1"/>
</dbReference>
<keyword evidence="1" id="KW-0812">Transmembrane</keyword>
<sequence>MLKPRRKIIKKELKKDPYIEFLSKAKSNVDENKILYTRLVLGTVAIIVALLFFRNNLQKSKDAGAESLGKALVTLASGDLDNATLQFEFVADEYDNNEAGTLAKYYLARAHFNEKDYLAAYSYLNEIADANFKLAQFPVSIYKMLGFIALEDGDQAAAMDYYEQALDKSKIAQQEQSITLDLADVLLKMGDFSRSQELVQKVLDEAAPRSPVNSRAEELIGRIEFAQLNGY</sequence>
<dbReference type="Pfam" id="PF14559">
    <property type="entry name" value="TPR_19"/>
    <property type="match status" value="1"/>
</dbReference>
<dbReference type="Gene3D" id="1.25.40.10">
    <property type="entry name" value="Tetratricopeptide repeat domain"/>
    <property type="match status" value="1"/>
</dbReference>
<accession>A0A381YAM7</accession>
<gene>
    <name evidence="2" type="ORF">METZ01_LOCUS126952</name>
</gene>
<evidence type="ECO:0000256" key="1">
    <source>
        <dbReference type="SAM" id="Phobius"/>
    </source>
</evidence>
<organism evidence="2">
    <name type="scientific">marine metagenome</name>
    <dbReference type="NCBI Taxonomy" id="408172"/>
    <lineage>
        <taxon>unclassified sequences</taxon>
        <taxon>metagenomes</taxon>
        <taxon>ecological metagenomes</taxon>
    </lineage>
</organism>
<dbReference type="AlphaFoldDB" id="A0A381YAM7"/>
<evidence type="ECO:0000313" key="2">
    <source>
        <dbReference type="EMBL" id="SVA74098.1"/>
    </source>
</evidence>
<dbReference type="InterPro" id="IPR011990">
    <property type="entry name" value="TPR-like_helical_dom_sf"/>
</dbReference>
<feature type="transmembrane region" description="Helical" evidence="1">
    <location>
        <begin position="34"/>
        <end position="53"/>
    </location>
</feature>
<protein>
    <submittedName>
        <fullName evidence="2">Uncharacterized protein</fullName>
    </submittedName>
</protein>